<feature type="binding site" evidence="15">
    <location>
        <position position="328"/>
    </location>
    <ligand>
        <name>Zn(2+)</name>
        <dbReference type="ChEBI" id="CHEBI:29105"/>
        <note>catalytic</note>
    </ligand>
</feature>
<evidence type="ECO:0000256" key="13">
    <source>
        <dbReference type="ARBA" id="ARBA00031533"/>
    </source>
</evidence>
<dbReference type="GO" id="GO:0005737">
    <property type="term" value="C:cytoplasm"/>
    <property type="evidence" value="ECO:0007669"/>
    <property type="project" value="UniProtKB-SubCell"/>
</dbReference>
<evidence type="ECO:0000313" key="18">
    <source>
        <dbReference type="EMBL" id="QGU06315.1"/>
    </source>
</evidence>
<dbReference type="PANTHER" id="PTHR45726:SF3">
    <property type="entry name" value="LEUKOTRIENE A-4 HYDROLASE"/>
    <property type="match status" value="1"/>
</dbReference>
<reference evidence="18 19" key="1">
    <citation type="submission" date="2019-11" db="EMBL/GenBank/DDBJ databases">
        <title>Complete genome sequence of Corynebacterium kalinowskii 1959, a novel Corynebacterium species isolated from soil of a small paddock in Vilsendorf, Germany.</title>
        <authorList>
            <person name="Schaffert L."/>
            <person name="Ruwe M."/>
            <person name="Milse J."/>
            <person name="Hanuschka K."/>
            <person name="Ortseifen V."/>
            <person name="Droste J."/>
            <person name="Brandt D."/>
            <person name="Schlueter L."/>
            <person name="Kutter Y."/>
            <person name="Vinke S."/>
            <person name="Viehoefer P."/>
            <person name="Jacob L."/>
            <person name="Luebke N.-C."/>
            <person name="Schulte-Berndt E."/>
            <person name="Hain C."/>
            <person name="Linder M."/>
            <person name="Schmidt P."/>
            <person name="Wollenschlaeger L."/>
            <person name="Luttermann T."/>
            <person name="Thieme E."/>
            <person name="Hassa J."/>
            <person name="Haak M."/>
            <person name="Wittchen M."/>
            <person name="Mentz A."/>
            <person name="Persicke M."/>
            <person name="Busche T."/>
            <person name="Ruckert C."/>
        </authorList>
    </citation>
    <scope>NUCLEOTIDE SEQUENCE [LARGE SCALE GENOMIC DNA]</scope>
    <source>
        <strain evidence="18 19">2039</strain>
    </source>
</reference>
<dbReference type="KEGG" id="cok:COCCU_01780"/>
<accession>A0A6B8W4N5</accession>
<dbReference type="Gene3D" id="1.10.390.10">
    <property type="entry name" value="Neutral Protease Domain 2"/>
    <property type="match status" value="1"/>
</dbReference>
<keyword evidence="7" id="KW-0645">Protease</keyword>
<evidence type="ECO:0000256" key="3">
    <source>
        <dbReference type="ARBA" id="ARBA00010136"/>
    </source>
</evidence>
<proteinExistence type="inferred from homology"/>
<keyword evidence="18" id="KW-0031">Aminopeptidase</keyword>
<keyword evidence="11" id="KW-0482">Metalloprotease</keyword>
<keyword evidence="10 15" id="KW-0862">Zinc</keyword>
<feature type="active site" description="Proton donor" evidence="14">
    <location>
        <position position="381"/>
    </location>
</feature>
<dbReference type="AlphaFoldDB" id="A0A6B8W4N5"/>
<dbReference type="GO" id="GO:0016285">
    <property type="term" value="F:alanyl aminopeptidase activity"/>
    <property type="evidence" value="ECO:0007669"/>
    <property type="project" value="UniProtKB-EC"/>
</dbReference>
<dbReference type="SUPFAM" id="SSF63737">
    <property type="entry name" value="Leukotriene A4 hydrolase N-terminal domain"/>
    <property type="match status" value="1"/>
</dbReference>
<dbReference type="EMBL" id="CP046455">
    <property type="protein sequence ID" value="QGU06315.1"/>
    <property type="molecule type" value="Genomic_DNA"/>
</dbReference>
<dbReference type="InterPro" id="IPR034015">
    <property type="entry name" value="M1_LTA4H"/>
</dbReference>
<evidence type="ECO:0000256" key="10">
    <source>
        <dbReference type="ARBA" id="ARBA00022833"/>
    </source>
</evidence>
<protein>
    <recommendedName>
        <fullName evidence="5">Aminopeptidase N</fullName>
        <ecNumber evidence="4">3.4.11.2</ecNumber>
    </recommendedName>
    <alternativeName>
        <fullName evidence="12">Alanine aminopeptidase</fullName>
    </alternativeName>
    <alternativeName>
        <fullName evidence="13">Lysyl aminopeptidase</fullName>
    </alternativeName>
</protein>
<dbReference type="GO" id="GO:0008270">
    <property type="term" value="F:zinc ion binding"/>
    <property type="evidence" value="ECO:0007669"/>
    <property type="project" value="InterPro"/>
</dbReference>
<dbReference type="RefSeq" id="WP_156229890.1">
    <property type="nucleotide sequence ID" value="NZ_CP046455.1"/>
</dbReference>
<dbReference type="InterPro" id="IPR027268">
    <property type="entry name" value="Peptidase_M4/M1_CTD_sf"/>
</dbReference>
<dbReference type="PANTHER" id="PTHR45726">
    <property type="entry name" value="LEUKOTRIENE A-4 HYDROLASE"/>
    <property type="match status" value="1"/>
</dbReference>
<feature type="active site" description="Proton acceptor" evidence="14">
    <location>
        <position position="306"/>
    </location>
</feature>
<keyword evidence="9 18" id="KW-0378">Hydrolase</keyword>
<comment type="subcellular location">
    <subcellularLocation>
        <location evidence="2">Cytoplasm</location>
    </subcellularLocation>
</comment>
<dbReference type="Pfam" id="PF01433">
    <property type="entry name" value="Peptidase_M1"/>
    <property type="match status" value="1"/>
</dbReference>
<feature type="domain" description="Peptidase M1 membrane alanine aminopeptidase" evidence="16">
    <location>
        <begin position="248"/>
        <end position="446"/>
    </location>
</feature>
<dbReference type="PRINTS" id="PR00756">
    <property type="entry name" value="ALADIPTASE"/>
</dbReference>
<evidence type="ECO:0000256" key="8">
    <source>
        <dbReference type="ARBA" id="ARBA00022723"/>
    </source>
</evidence>
<dbReference type="EC" id="3.4.11.2" evidence="4"/>
<comment type="cofactor">
    <cofactor evidence="15">
        <name>Zn(2+)</name>
        <dbReference type="ChEBI" id="CHEBI:29105"/>
    </cofactor>
    <text evidence="15">Binds 1 zinc ion per subunit.</text>
</comment>
<dbReference type="GO" id="GO:0006508">
    <property type="term" value="P:proteolysis"/>
    <property type="evidence" value="ECO:0007669"/>
    <property type="project" value="UniProtKB-KW"/>
</dbReference>
<evidence type="ECO:0000256" key="7">
    <source>
        <dbReference type="ARBA" id="ARBA00022670"/>
    </source>
</evidence>
<evidence type="ECO:0000256" key="9">
    <source>
        <dbReference type="ARBA" id="ARBA00022801"/>
    </source>
</evidence>
<evidence type="ECO:0000259" key="17">
    <source>
        <dbReference type="Pfam" id="PF17900"/>
    </source>
</evidence>
<name>A0A6B8W4N5_9CORY</name>
<dbReference type="SUPFAM" id="SSF55486">
    <property type="entry name" value="Metalloproteases ('zincins'), catalytic domain"/>
    <property type="match status" value="1"/>
</dbReference>
<evidence type="ECO:0000256" key="5">
    <source>
        <dbReference type="ARBA" id="ARBA00015611"/>
    </source>
</evidence>
<dbReference type="InterPro" id="IPR045357">
    <property type="entry name" value="Aminopeptidase_N-like_N"/>
</dbReference>
<dbReference type="InterPro" id="IPR042097">
    <property type="entry name" value="Aminopeptidase_N-like_N_sf"/>
</dbReference>
<evidence type="ECO:0000259" key="16">
    <source>
        <dbReference type="Pfam" id="PF01433"/>
    </source>
</evidence>
<keyword evidence="6" id="KW-0963">Cytoplasm</keyword>
<evidence type="ECO:0000256" key="2">
    <source>
        <dbReference type="ARBA" id="ARBA00004496"/>
    </source>
</evidence>
<gene>
    <name evidence="18" type="primary">pepN1</name>
    <name evidence="18" type="ORF">COCCU_01780</name>
</gene>
<evidence type="ECO:0000256" key="4">
    <source>
        <dbReference type="ARBA" id="ARBA00012564"/>
    </source>
</evidence>
<keyword evidence="8 15" id="KW-0479">Metal-binding</keyword>
<evidence type="ECO:0000256" key="11">
    <source>
        <dbReference type="ARBA" id="ARBA00023049"/>
    </source>
</evidence>
<keyword evidence="19" id="KW-1185">Reference proteome</keyword>
<dbReference type="GO" id="GO:0008237">
    <property type="term" value="F:metallopeptidase activity"/>
    <property type="evidence" value="ECO:0007669"/>
    <property type="project" value="UniProtKB-KW"/>
</dbReference>
<evidence type="ECO:0000313" key="19">
    <source>
        <dbReference type="Proteomes" id="UP000424462"/>
    </source>
</evidence>
<feature type="binding site" evidence="15">
    <location>
        <position position="305"/>
    </location>
    <ligand>
        <name>Zn(2+)</name>
        <dbReference type="ChEBI" id="CHEBI:29105"/>
        <note>catalytic</note>
    </ligand>
</feature>
<dbReference type="CDD" id="cd09603">
    <property type="entry name" value="M1_APN_like"/>
    <property type="match status" value="1"/>
</dbReference>
<feature type="binding site" evidence="15">
    <location>
        <position position="309"/>
    </location>
    <ligand>
        <name>Zn(2+)</name>
        <dbReference type="ChEBI" id="CHEBI:29105"/>
        <note>catalytic</note>
    </ligand>
</feature>
<dbReference type="Pfam" id="PF17900">
    <property type="entry name" value="Peptidase_M1_N"/>
    <property type="match status" value="1"/>
</dbReference>
<evidence type="ECO:0000256" key="14">
    <source>
        <dbReference type="PIRSR" id="PIRSR634015-1"/>
    </source>
</evidence>
<evidence type="ECO:0000256" key="6">
    <source>
        <dbReference type="ARBA" id="ARBA00022490"/>
    </source>
</evidence>
<comment type="similarity">
    <text evidence="3">Belongs to the peptidase M1 family.</text>
</comment>
<dbReference type="InterPro" id="IPR014782">
    <property type="entry name" value="Peptidase_M1_dom"/>
</dbReference>
<dbReference type="Gene3D" id="2.60.40.1730">
    <property type="entry name" value="tricorn interacting facor f3 domain"/>
    <property type="match status" value="1"/>
</dbReference>
<evidence type="ECO:0000256" key="1">
    <source>
        <dbReference type="ARBA" id="ARBA00000098"/>
    </source>
</evidence>
<comment type="catalytic activity">
    <reaction evidence="1">
        <text>Release of an N-terminal amino acid, Xaa-|-Yaa- from a peptide, amide or arylamide. Xaa is preferably Ala, but may be most amino acids including Pro (slow action). When a terminal hydrophobic residue is followed by a prolyl residue, the two may be released as an intact Xaa-Pro dipeptide.</text>
        <dbReference type="EC" id="3.4.11.2"/>
    </reaction>
</comment>
<feature type="domain" description="Aminopeptidase N-like N-terminal" evidence="17">
    <location>
        <begin position="31"/>
        <end position="207"/>
    </location>
</feature>
<evidence type="ECO:0000256" key="12">
    <source>
        <dbReference type="ARBA" id="ARBA00029811"/>
    </source>
</evidence>
<dbReference type="InterPro" id="IPR001930">
    <property type="entry name" value="Peptidase_M1"/>
</dbReference>
<dbReference type="Proteomes" id="UP000424462">
    <property type="component" value="Chromosome"/>
</dbReference>
<evidence type="ECO:0000256" key="15">
    <source>
        <dbReference type="PIRSR" id="PIRSR634015-3"/>
    </source>
</evidence>
<organism evidence="18 19">
    <name type="scientific">Corynebacterium occultum</name>
    <dbReference type="NCBI Taxonomy" id="2675219"/>
    <lineage>
        <taxon>Bacteria</taxon>
        <taxon>Bacillati</taxon>
        <taxon>Actinomycetota</taxon>
        <taxon>Actinomycetes</taxon>
        <taxon>Mycobacteriales</taxon>
        <taxon>Corynebacteriaceae</taxon>
        <taxon>Corynebacterium</taxon>
    </lineage>
</organism>
<sequence>MTRKRLRSTPVPGTRDKYTGIDFNLGFHIRSYELDLAYRVSPNHLSGTATLQLDNYLPLASMTLDLADNLRVQKVNATGTAGTSIKVSRFRQSVGKLRISFAEEIPVDQEFTLQIRYAGNPQPLRTAWGEIGWEELDNGALVASQPCGAPSWFPCDDTPDEKAYYDFRISADNPYTVITNGEFLGRRAAGSRTTWHYRTEHPLASYLATIQVGEYETLMLSTPDSQVPIHAYVPPSRRQGFLADFREQAQMMEVFTHLFGPYPFTRYSVVVTEDVLEIPLEAQGLSIFGSNHASGKGEWNRLIAHELAHQWFGNSLGVAQWNDIWLNEGMACYAEWLWDEQAHGIPAEQSARRHYRGLLLKPRTVLLADPGTDLMFDDRVYKRGAITIHAIRCLLGDEGFFRMLRRYVAASRHAVVEAVDLRSEVLHVCRELNIPTQEFEDLWHSWLNEKSLPRFPQHRD</sequence>